<keyword evidence="2" id="KW-0378">Hydrolase</keyword>
<dbReference type="AlphaFoldDB" id="A0A167XAI4"/>
<accession>A0A167XAI4</accession>
<dbReference type="EMBL" id="AZHD01000004">
    <property type="protein sequence ID" value="OAA64727.1"/>
    <property type="molecule type" value="Genomic_DNA"/>
</dbReference>
<evidence type="ECO:0000259" key="1">
    <source>
        <dbReference type="Pfam" id="PF07859"/>
    </source>
</evidence>
<dbReference type="Pfam" id="PF07859">
    <property type="entry name" value="Abhydrolase_3"/>
    <property type="match status" value="1"/>
</dbReference>
<sequence>MSSSKRGVSLLVELFDRVDVPYKGPNGTPFTAAILVPRALKAATKTCPLIAHFHGGGLYMGTNPEPSFLSRWSLELAVTKNAIIVSPAYRLLPEATGTDILQDVLDFWDWVRTSLPTSVAATWPDLTVDLTSTAVLGESAGGYLSLLSAFHQPAGTIQVAMAQYCSIFPDIDAWRPQPVDGGPADAHALIDNYLATIPPGALVVSRPFPAMLDFGLACLKTGRYREWMGPDERLTLAYGLRTAKQLPPIWVLQGLEDSLVPRAATDSMVERIRKVRPETPLLYSVQPGDHGFDEAHALDEPYVAEGLAFVTKYWPKTV</sequence>
<dbReference type="Gene3D" id="3.40.50.1820">
    <property type="entry name" value="alpha/beta hydrolase"/>
    <property type="match status" value="1"/>
</dbReference>
<reference evidence="2 3" key="1">
    <citation type="journal article" date="2016" name="Genome Biol. Evol.">
        <title>Divergent and convergent evolution of fungal pathogenicity.</title>
        <authorList>
            <person name="Shang Y."/>
            <person name="Xiao G."/>
            <person name="Zheng P."/>
            <person name="Cen K."/>
            <person name="Zhan S."/>
            <person name="Wang C."/>
        </authorList>
    </citation>
    <scope>NUCLEOTIDE SEQUENCE [LARGE SCALE GENOMIC DNA]</scope>
    <source>
        <strain evidence="2 3">RCEF 264</strain>
    </source>
</reference>
<dbReference type="InterPro" id="IPR050466">
    <property type="entry name" value="Carboxylest/Gibb_receptor"/>
</dbReference>
<dbReference type="InterPro" id="IPR029058">
    <property type="entry name" value="AB_hydrolase_fold"/>
</dbReference>
<feature type="domain" description="Alpha/beta hydrolase fold-3" evidence="1">
    <location>
        <begin position="51"/>
        <end position="173"/>
    </location>
</feature>
<comment type="caution">
    <text evidence="2">The sequence shown here is derived from an EMBL/GenBank/DDBJ whole genome shotgun (WGS) entry which is preliminary data.</text>
</comment>
<protein>
    <submittedName>
        <fullName evidence="2">Alpha/beta hydrolase fold-3</fullName>
    </submittedName>
</protein>
<dbReference type="STRING" id="1081102.A0A167XAI4"/>
<organism evidence="2 3">
    <name type="scientific">Niveomyces insectorum RCEF 264</name>
    <dbReference type="NCBI Taxonomy" id="1081102"/>
    <lineage>
        <taxon>Eukaryota</taxon>
        <taxon>Fungi</taxon>
        <taxon>Dikarya</taxon>
        <taxon>Ascomycota</taxon>
        <taxon>Pezizomycotina</taxon>
        <taxon>Sordariomycetes</taxon>
        <taxon>Hypocreomycetidae</taxon>
        <taxon>Hypocreales</taxon>
        <taxon>Cordycipitaceae</taxon>
        <taxon>Niveomyces</taxon>
    </lineage>
</organism>
<evidence type="ECO:0000313" key="3">
    <source>
        <dbReference type="Proteomes" id="UP000076874"/>
    </source>
</evidence>
<dbReference type="PANTHER" id="PTHR23024">
    <property type="entry name" value="ARYLACETAMIDE DEACETYLASE"/>
    <property type="match status" value="1"/>
</dbReference>
<dbReference type="SUPFAM" id="SSF53474">
    <property type="entry name" value="alpha/beta-Hydrolases"/>
    <property type="match status" value="1"/>
</dbReference>
<dbReference type="GO" id="GO:0016787">
    <property type="term" value="F:hydrolase activity"/>
    <property type="evidence" value="ECO:0007669"/>
    <property type="project" value="UniProtKB-KW"/>
</dbReference>
<keyword evidence="3" id="KW-1185">Reference proteome</keyword>
<proteinExistence type="predicted"/>
<name>A0A167XAI4_9HYPO</name>
<dbReference type="InterPro" id="IPR013094">
    <property type="entry name" value="AB_hydrolase_3"/>
</dbReference>
<dbReference type="PANTHER" id="PTHR23024:SF24">
    <property type="entry name" value="ALPHA_BETA HYDROLASE FOLD-3 DOMAIN-CONTAINING PROTEIN"/>
    <property type="match status" value="1"/>
</dbReference>
<gene>
    <name evidence="2" type="ORF">SPI_03374</name>
</gene>
<dbReference type="Proteomes" id="UP000076874">
    <property type="component" value="Unassembled WGS sequence"/>
</dbReference>
<dbReference type="OrthoDB" id="4870809at2759"/>
<evidence type="ECO:0000313" key="2">
    <source>
        <dbReference type="EMBL" id="OAA64727.1"/>
    </source>
</evidence>